<dbReference type="InterPro" id="IPR017969">
    <property type="entry name" value="Heavy-metal-associated_CS"/>
</dbReference>
<dbReference type="EMBL" id="MAAO01000002">
    <property type="protein sequence ID" value="OUR99725.1"/>
    <property type="molecule type" value="Genomic_DNA"/>
</dbReference>
<dbReference type="CDD" id="cd00371">
    <property type="entry name" value="HMA"/>
    <property type="match status" value="1"/>
</dbReference>
<dbReference type="PROSITE" id="PS50846">
    <property type="entry name" value="HMA_2"/>
    <property type="match status" value="1"/>
</dbReference>
<sequence length="72" mass="7809">MKNIGFLVEGMKCSGCSGKIEKALSEFSEVSGVEINLENKSVIISGDIELSAMKMKTEIEDLGFIVPKSLRV</sequence>
<dbReference type="Gene3D" id="3.30.70.100">
    <property type="match status" value="1"/>
</dbReference>
<gene>
    <name evidence="3" type="ORF">A9Q84_01495</name>
</gene>
<evidence type="ECO:0000313" key="3">
    <source>
        <dbReference type="EMBL" id="OUR99725.1"/>
    </source>
</evidence>
<feature type="domain" description="HMA" evidence="2">
    <location>
        <begin position="2"/>
        <end position="67"/>
    </location>
</feature>
<evidence type="ECO:0000259" key="2">
    <source>
        <dbReference type="PROSITE" id="PS50846"/>
    </source>
</evidence>
<keyword evidence="1" id="KW-0479">Metal-binding</keyword>
<evidence type="ECO:0000313" key="4">
    <source>
        <dbReference type="Proteomes" id="UP000196531"/>
    </source>
</evidence>
<dbReference type="AlphaFoldDB" id="A0A1Y5FHP3"/>
<protein>
    <recommendedName>
        <fullName evidence="2">HMA domain-containing protein</fullName>
    </recommendedName>
</protein>
<dbReference type="Pfam" id="PF00403">
    <property type="entry name" value="HMA"/>
    <property type="match status" value="1"/>
</dbReference>
<dbReference type="InterPro" id="IPR036163">
    <property type="entry name" value="HMA_dom_sf"/>
</dbReference>
<dbReference type="SUPFAM" id="SSF55008">
    <property type="entry name" value="HMA, heavy metal-associated domain"/>
    <property type="match status" value="1"/>
</dbReference>
<name>A0A1Y5FHP3_9BACT</name>
<organism evidence="3 4">
    <name type="scientific">Halobacteriovorax marinus</name>
    <dbReference type="NCBI Taxonomy" id="97084"/>
    <lineage>
        <taxon>Bacteria</taxon>
        <taxon>Pseudomonadati</taxon>
        <taxon>Bdellovibrionota</taxon>
        <taxon>Bacteriovoracia</taxon>
        <taxon>Bacteriovoracales</taxon>
        <taxon>Halobacteriovoraceae</taxon>
        <taxon>Halobacteriovorax</taxon>
    </lineage>
</organism>
<dbReference type="PROSITE" id="PS01047">
    <property type="entry name" value="HMA_1"/>
    <property type="match status" value="1"/>
</dbReference>
<accession>A0A1Y5FHP3</accession>
<reference evidence="4" key="1">
    <citation type="journal article" date="2017" name="Proc. Natl. Acad. Sci. U.S.A.">
        <title>Simulation of Deepwater Horizon oil plume reveals substrate specialization within a complex community of hydrocarbon-degraders.</title>
        <authorList>
            <person name="Hu P."/>
            <person name="Dubinsky E.A."/>
            <person name="Probst A.J."/>
            <person name="Wang J."/>
            <person name="Sieber C.M.K."/>
            <person name="Tom L.M."/>
            <person name="Gardinali P."/>
            <person name="Banfield J.F."/>
            <person name="Atlas R.M."/>
            <person name="Andersen G.L."/>
        </authorList>
    </citation>
    <scope>NUCLEOTIDE SEQUENCE [LARGE SCALE GENOMIC DNA]</scope>
</reference>
<proteinExistence type="predicted"/>
<comment type="caution">
    <text evidence="3">The sequence shown here is derived from an EMBL/GenBank/DDBJ whole genome shotgun (WGS) entry which is preliminary data.</text>
</comment>
<dbReference type="GO" id="GO:0046872">
    <property type="term" value="F:metal ion binding"/>
    <property type="evidence" value="ECO:0007669"/>
    <property type="project" value="UniProtKB-KW"/>
</dbReference>
<dbReference type="InterPro" id="IPR006121">
    <property type="entry name" value="HMA_dom"/>
</dbReference>
<evidence type="ECO:0000256" key="1">
    <source>
        <dbReference type="ARBA" id="ARBA00022723"/>
    </source>
</evidence>
<dbReference type="Proteomes" id="UP000196531">
    <property type="component" value="Unassembled WGS sequence"/>
</dbReference>